<dbReference type="InterPro" id="IPR005135">
    <property type="entry name" value="Endo/exonuclease/phosphatase"/>
</dbReference>
<dbReference type="SUPFAM" id="SSF56219">
    <property type="entry name" value="DNase I-like"/>
    <property type="match status" value="1"/>
</dbReference>
<dbReference type="EMBL" id="LT629772">
    <property type="protein sequence ID" value="SDS42647.1"/>
    <property type="molecule type" value="Genomic_DNA"/>
</dbReference>
<accession>A0A1H1S3R8</accession>
<dbReference type="Gene3D" id="3.60.10.10">
    <property type="entry name" value="Endonuclease/exonuclease/phosphatase"/>
    <property type="match status" value="1"/>
</dbReference>
<sequence length="257" mass="27513">MISSFMISRPLRRLVLAITAVLLAITGLTVPGPSAEAAARAPIMVSIANVGSVSQPAVGRILRDVKPQVMVVSEAYNAGPHLTRLGRQYHYRVIQFHRGYGAEAPDVAMLVRTDVAITSTALMKMTVGWSYNGKQRAPRRYPVVVVQHLGRTWDVIGVHLPPGGPGGGNRRAWLESANRVEGYAAAHTAHPVVAAGDFNAVADSCAAHFSGFTVRKGAKVDHAAVRKSRGTTIDTVRTHQVRNANSHGWLTFGLSDG</sequence>
<dbReference type="GO" id="GO:0004519">
    <property type="term" value="F:endonuclease activity"/>
    <property type="evidence" value="ECO:0007669"/>
    <property type="project" value="UniProtKB-KW"/>
</dbReference>
<reference evidence="2 3" key="1">
    <citation type="submission" date="2016-10" db="EMBL/GenBank/DDBJ databases">
        <authorList>
            <person name="de Groot N.N."/>
        </authorList>
    </citation>
    <scope>NUCLEOTIDE SEQUENCE [LARGE SCALE GENOMIC DNA]</scope>
    <source>
        <strain evidence="2 3">DSM 21800</strain>
    </source>
</reference>
<dbReference type="OrthoDB" id="9845736at2"/>
<dbReference type="GO" id="GO:0004527">
    <property type="term" value="F:exonuclease activity"/>
    <property type="evidence" value="ECO:0007669"/>
    <property type="project" value="UniProtKB-KW"/>
</dbReference>
<proteinExistence type="predicted"/>
<dbReference type="AlphaFoldDB" id="A0A1H1S3R8"/>
<evidence type="ECO:0000313" key="2">
    <source>
        <dbReference type="EMBL" id="SDS42647.1"/>
    </source>
</evidence>
<feature type="domain" description="Endonuclease/exonuclease/phosphatase" evidence="1">
    <location>
        <begin position="57"/>
        <end position="227"/>
    </location>
</feature>
<dbReference type="Proteomes" id="UP000199103">
    <property type="component" value="Chromosome I"/>
</dbReference>
<protein>
    <submittedName>
        <fullName evidence="2">Endonuclease/Exonuclease/phosphatase family protein</fullName>
    </submittedName>
</protein>
<gene>
    <name evidence="2" type="ORF">SAMN04489812_1873</name>
</gene>
<name>A0A1H1S3R8_9ACTN</name>
<keyword evidence="2" id="KW-0269">Exonuclease</keyword>
<dbReference type="Pfam" id="PF03372">
    <property type="entry name" value="Exo_endo_phos"/>
    <property type="match status" value="1"/>
</dbReference>
<dbReference type="STRING" id="630515.SAMN04489812_1873"/>
<keyword evidence="2" id="KW-0378">Hydrolase</keyword>
<evidence type="ECO:0000313" key="3">
    <source>
        <dbReference type="Proteomes" id="UP000199103"/>
    </source>
</evidence>
<keyword evidence="2" id="KW-0540">Nuclease</keyword>
<keyword evidence="3" id="KW-1185">Reference proteome</keyword>
<dbReference type="RefSeq" id="WP_091523396.1">
    <property type="nucleotide sequence ID" value="NZ_LT629772.1"/>
</dbReference>
<organism evidence="2 3">
    <name type="scientific">Microlunatus soli</name>
    <dbReference type="NCBI Taxonomy" id="630515"/>
    <lineage>
        <taxon>Bacteria</taxon>
        <taxon>Bacillati</taxon>
        <taxon>Actinomycetota</taxon>
        <taxon>Actinomycetes</taxon>
        <taxon>Propionibacteriales</taxon>
        <taxon>Propionibacteriaceae</taxon>
        <taxon>Microlunatus</taxon>
    </lineage>
</organism>
<dbReference type="InterPro" id="IPR036691">
    <property type="entry name" value="Endo/exonu/phosph_ase_sf"/>
</dbReference>
<keyword evidence="2" id="KW-0255">Endonuclease</keyword>
<evidence type="ECO:0000259" key="1">
    <source>
        <dbReference type="Pfam" id="PF03372"/>
    </source>
</evidence>